<evidence type="ECO:0000256" key="8">
    <source>
        <dbReference type="ARBA" id="ARBA00023136"/>
    </source>
</evidence>
<keyword evidence="8 9" id="KW-0472">Membrane</keyword>
<feature type="transmembrane region" description="Helical" evidence="9">
    <location>
        <begin position="98"/>
        <end position="120"/>
    </location>
</feature>
<evidence type="ECO:0000256" key="6">
    <source>
        <dbReference type="ARBA" id="ARBA00022692"/>
    </source>
</evidence>
<dbReference type="RefSeq" id="WP_272751941.1">
    <property type="nucleotide sequence ID" value="NZ_JAQQLF010000011.1"/>
</dbReference>
<keyword evidence="4" id="KW-1003">Cell membrane</keyword>
<evidence type="ECO:0000256" key="3">
    <source>
        <dbReference type="ARBA" id="ARBA00022448"/>
    </source>
</evidence>
<keyword evidence="5" id="KW-0997">Cell inner membrane</keyword>
<organism evidence="10 11">
    <name type="scientific">Vogesella aquatica</name>
    <dbReference type="NCBI Taxonomy" id="2984206"/>
    <lineage>
        <taxon>Bacteria</taxon>
        <taxon>Pseudomonadati</taxon>
        <taxon>Pseudomonadota</taxon>
        <taxon>Betaproteobacteria</taxon>
        <taxon>Neisseriales</taxon>
        <taxon>Chromobacteriaceae</taxon>
        <taxon>Vogesella</taxon>
    </lineage>
</organism>
<feature type="transmembrane region" description="Helical" evidence="9">
    <location>
        <begin position="295"/>
        <end position="316"/>
    </location>
</feature>
<proteinExistence type="predicted"/>
<reference evidence="10 11" key="1">
    <citation type="submission" date="2023-01" db="EMBL/GenBank/DDBJ databases">
        <title>Novel species of the genus Vogesella isolated from rivers.</title>
        <authorList>
            <person name="Lu H."/>
        </authorList>
    </citation>
    <scope>NUCLEOTIDE SEQUENCE [LARGE SCALE GENOMIC DNA]</scope>
    <source>
        <strain evidence="10 11">DC21W</strain>
    </source>
</reference>
<dbReference type="PANTHER" id="PTHR33529:SF7">
    <property type="entry name" value="LIPOPOLYSACCHARIDE EXPORT SYSTEM PERMEASE PROTEIN LPTF"/>
    <property type="match status" value="1"/>
</dbReference>
<keyword evidence="3" id="KW-0813">Transport</keyword>
<dbReference type="NCBIfam" id="TIGR04407">
    <property type="entry name" value="LptF_YjgP"/>
    <property type="match status" value="1"/>
</dbReference>
<keyword evidence="11" id="KW-1185">Reference proteome</keyword>
<comment type="caution">
    <text evidence="10">The sequence shown here is derived from an EMBL/GenBank/DDBJ whole genome shotgun (WGS) entry which is preliminary data.</text>
</comment>
<dbReference type="InterPro" id="IPR030922">
    <property type="entry name" value="LptF"/>
</dbReference>
<evidence type="ECO:0000256" key="2">
    <source>
        <dbReference type="ARBA" id="ARBA00014213"/>
    </source>
</evidence>
<dbReference type="EMBL" id="JAQQLF010000011">
    <property type="protein sequence ID" value="MDC7717626.1"/>
    <property type="molecule type" value="Genomic_DNA"/>
</dbReference>
<feature type="transmembrane region" description="Helical" evidence="9">
    <location>
        <begin position="270"/>
        <end position="289"/>
    </location>
</feature>
<evidence type="ECO:0000256" key="1">
    <source>
        <dbReference type="ARBA" id="ARBA00004429"/>
    </source>
</evidence>
<accession>A0ABT5IYH8</accession>
<keyword evidence="7 9" id="KW-1133">Transmembrane helix</keyword>
<dbReference type="InterPro" id="IPR005495">
    <property type="entry name" value="LptG/LptF_permease"/>
</dbReference>
<comment type="subcellular location">
    <subcellularLocation>
        <location evidence="1">Cell inner membrane</location>
        <topology evidence="1">Multi-pass membrane protein</topology>
    </subcellularLocation>
</comment>
<evidence type="ECO:0000256" key="4">
    <source>
        <dbReference type="ARBA" id="ARBA00022475"/>
    </source>
</evidence>
<keyword evidence="6 9" id="KW-0812">Transmembrane</keyword>
<dbReference type="Pfam" id="PF03739">
    <property type="entry name" value="LptF_LptG"/>
    <property type="match status" value="1"/>
</dbReference>
<feature type="transmembrane region" description="Helical" evidence="9">
    <location>
        <begin position="328"/>
        <end position="348"/>
    </location>
</feature>
<protein>
    <recommendedName>
        <fullName evidence="2">Lipopolysaccharide export system permease protein LptF</fullName>
    </recommendedName>
</protein>
<evidence type="ECO:0000256" key="9">
    <source>
        <dbReference type="SAM" id="Phobius"/>
    </source>
</evidence>
<evidence type="ECO:0000256" key="5">
    <source>
        <dbReference type="ARBA" id="ARBA00022519"/>
    </source>
</evidence>
<gene>
    <name evidence="10" type="primary">lptF</name>
    <name evidence="10" type="ORF">PQU95_10425</name>
</gene>
<evidence type="ECO:0000256" key="7">
    <source>
        <dbReference type="ARBA" id="ARBA00022989"/>
    </source>
</evidence>
<sequence length="369" mass="41077">MLFQKSLTRELTYTSIGVFSILLAILLSTQTINMLGRAAQGRIASDAIFALIGFWSIGFFPVLMILTIFVSVIVTLTRMWREHEMAVWMASGKSLTDWVWPVLRFALPLSLLIAVGTTVIEPWAVQRSKEYAETLKQREEMTALSPGVFKESRSSDRVYFIESYSALSGATRNVFVQSIKAGEVSSIFAKAGQLGTDKDGNRVLILQHGSRYTGEPGSGAFEVAEFEHYTLKISDTEKIVRPELDSETRPTLQLLGSDNPADRAELAWRLSLPLCALILALLAIPLSYFNPRAGHAYNLVFALGAYLVYQNLMWLLRDAISSDKLSSALAILPAHAAMLALAAALLYYHNRPAEPWLTRMKRLLRRKSA</sequence>
<feature type="transmembrane region" description="Helical" evidence="9">
    <location>
        <begin position="12"/>
        <end position="35"/>
    </location>
</feature>
<evidence type="ECO:0000313" key="10">
    <source>
        <dbReference type="EMBL" id="MDC7717626.1"/>
    </source>
</evidence>
<evidence type="ECO:0000313" key="11">
    <source>
        <dbReference type="Proteomes" id="UP001219956"/>
    </source>
</evidence>
<dbReference type="PANTHER" id="PTHR33529">
    <property type="entry name" value="SLR0882 PROTEIN-RELATED"/>
    <property type="match status" value="1"/>
</dbReference>
<name>A0ABT5IYH8_9NEIS</name>
<dbReference type="Proteomes" id="UP001219956">
    <property type="component" value="Unassembled WGS sequence"/>
</dbReference>
<feature type="transmembrane region" description="Helical" evidence="9">
    <location>
        <begin position="47"/>
        <end position="78"/>
    </location>
</feature>